<comment type="cofactor">
    <cofactor evidence="10">
        <name>a divalent metal cation</name>
        <dbReference type="ChEBI" id="CHEBI:60240"/>
    </cofactor>
    <text evidence="10">Binds 2 divalent metal cations per subunit. Site 1 may preferentially bind zinc ions, while site 2 has a preference for magnesium and/or manganese ions.</text>
</comment>
<reference evidence="14" key="1">
    <citation type="submission" date="2025-08" db="UniProtKB">
        <authorList>
            <consortium name="RefSeq"/>
        </authorList>
    </citation>
    <scope>IDENTIFICATION</scope>
</reference>
<dbReference type="EC" id="3.1.4.-" evidence="10"/>
<evidence type="ECO:0000256" key="6">
    <source>
        <dbReference type="ARBA" id="ARBA00061458"/>
    </source>
</evidence>
<feature type="binding site" evidence="8">
    <location>
        <position position="259"/>
    </location>
    <ligand>
        <name>AMP</name>
        <dbReference type="ChEBI" id="CHEBI:456215"/>
    </ligand>
</feature>
<dbReference type="Gene3D" id="1.10.1300.10">
    <property type="entry name" value="3'5'-cyclic nucleotide phosphodiesterase, catalytic domain"/>
    <property type="match status" value="1"/>
</dbReference>
<dbReference type="InParanoid" id="A0A6J2VA65"/>
<protein>
    <recommendedName>
        <fullName evidence="10">Phosphodiesterase</fullName>
        <ecNumber evidence="10">3.1.4.-</ecNumber>
    </recommendedName>
</protein>
<organism evidence="13 14">
    <name type="scientific">Chanos chanos</name>
    <name type="common">Milkfish</name>
    <name type="synonym">Mugil chanos</name>
    <dbReference type="NCBI Taxonomy" id="29144"/>
    <lineage>
        <taxon>Eukaryota</taxon>
        <taxon>Metazoa</taxon>
        <taxon>Chordata</taxon>
        <taxon>Craniata</taxon>
        <taxon>Vertebrata</taxon>
        <taxon>Euteleostomi</taxon>
        <taxon>Actinopterygii</taxon>
        <taxon>Neopterygii</taxon>
        <taxon>Teleostei</taxon>
        <taxon>Ostariophysi</taxon>
        <taxon>Gonorynchiformes</taxon>
        <taxon>Chanidae</taxon>
        <taxon>Chanos</taxon>
    </lineage>
</organism>
<evidence type="ECO:0000256" key="4">
    <source>
        <dbReference type="ARBA" id="ARBA00022801"/>
    </source>
</evidence>
<feature type="binding site" evidence="9">
    <location>
        <position position="259"/>
    </location>
    <ligand>
        <name>Zn(2+)</name>
        <dbReference type="ChEBI" id="CHEBI:29105"/>
        <label>2</label>
    </ligand>
</feature>
<feature type="region of interest" description="Disordered" evidence="11">
    <location>
        <begin position="458"/>
        <end position="480"/>
    </location>
</feature>
<keyword evidence="13" id="KW-1185">Reference proteome</keyword>
<comment type="catalytic activity">
    <reaction evidence="1">
        <text>3',5'-cyclic AMP + H2O = AMP + H(+)</text>
        <dbReference type="Rhea" id="RHEA:25277"/>
        <dbReference type="ChEBI" id="CHEBI:15377"/>
        <dbReference type="ChEBI" id="CHEBI:15378"/>
        <dbReference type="ChEBI" id="CHEBI:58165"/>
        <dbReference type="ChEBI" id="CHEBI:456215"/>
        <dbReference type="EC" id="3.1.4.53"/>
    </reaction>
</comment>
<feature type="binding site" evidence="8">
    <location>
        <position position="419"/>
    </location>
    <ligand>
        <name>AMP</name>
        <dbReference type="ChEBI" id="CHEBI:456215"/>
    </ligand>
</feature>
<comment type="similarity">
    <text evidence="6">Belongs to the cyclic nucleotide phosphodiesterase family. PDE7 subfamily.</text>
</comment>
<dbReference type="InterPro" id="IPR002073">
    <property type="entry name" value="PDEase_catalytic_dom"/>
</dbReference>
<dbReference type="PROSITE" id="PS00126">
    <property type="entry name" value="PDEASE_I_1"/>
    <property type="match status" value="1"/>
</dbReference>
<dbReference type="SMART" id="SM00471">
    <property type="entry name" value="HDc"/>
    <property type="match status" value="1"/>
</dbReference>
<evidence type="ECO:0000256" key="3">
    <source>
        <dbReference type="ARBA" id="ARBA00022723"/>
    </source>
</evidence>
<feature type="binding site" evidence="9">
    <location>
        <position position="258"/>
    </location>
    <ligand>
        <name>Zn(2+)</name>
        <dbReference type="ChEBI" id="CHEBI:29105"/>
        <label>1</label>
    </ligand>
</feature>
<evidence type="ECO:0000256" key="5">
    <source>
        <dbReference type="ARBA" id="ARBA00023149"/>
    </source>
</evidence>
<dbReference type="Proteomes" id="UP000504632">
    <property type="component" value="Chromosome 5"/>
</dbReference>
<proteinExistence type="inferred from homology"/>
<gene>
    <name evidence="14" type="primary">LOC115811201</name>
</gene>
<dbReference type="GO" id="GO:0046872">
    <property type="term" value="F:metal ion binding"/>
    <property type="evidence" value="ECO:0007669"/>
    <property type="project" value="UniProtKB-KW"/>
</dbReference>
<dbReference type="SUPFAM" id="SSF109604">
    <property type="entry name" value="HD-domain/PDEase-like"/>
    <property type="match status" value="1"/>
</dbReference>
<evidence type="ECO:0000313" key="14">
    <source>
        <dbReference type="RefSeq" id="XP_030629169.1"/>
    </source>
</evidence>
<dbReference type="PRINTS" id="PR00387">
    <property type="entry name" value="PDIESTERASE1"/>
</dbReference>
<evidence type="ECO:0000256" key="2">
    <source>
        <dbReference type="ARBA" id="ARBA00004703"/>
    </source>
</evidence>
<evidence type="ECO:0000259" key="12">
    <source>
        <dbReference type="PROSITE" id="PS51845"/>
    </source>
</evidence>
<name>A0A6J2VA65_CHACN</name>
<dbReference type="OrthoDB" id="189220at2759"/>
<dbReference type="InterPro" id="IPR003607">
    <property type="entry name" value="HD/PDEase_dom"/>
</dbReference>
<feature type="active site" description="Proton donor" evidence="7">
    <location>
        <position position="218"/>
    </location>
</feature>
<feature type="binding site" evidence="9">
    <location>
        <position position="259"/>
    </location>
    <ligand>
        <name>Zn(2+)</name>
        <dbReference type="ChEBI" id="CHEBI:29105"/>
        <label>1</label>
    </ligand>
</feature>
<dbReference type="FunFam" id="1.10.1300.10:FF:000004">
    <property type="entry name" value="Phosphodiesterase"/>
    <property type="match status" value="1"/>
</dbReference>
<dbReference type="GeneID" id="115811201"/>
<dbReference type="PANTHER" id="PTHR11347">
    <property type="entry name" value="CYCLIC NUCLEOTIDE PHOSPHODIESTERASE"/>
    <property type="match status" value="1"/>
</dbReference>
<feature type="binding site" evidence="9">
    <location>
        <position position="222"/>
    </location>
    <ligand>
        <name>Zn(2+)</name>
        <dbReference type="ChEBI" id="CHEBI:29105"/>
        <label>1</label>
    </ligand>
</feature>
<dbReference type="InterPro" id="IPR023088">
    <property type="entry name" value="PDEase"/>
</dbReference>
<dbReference type="RefSeq" id="XP_030629169.1">
    <property type="nucleotide sequence ID" value="XM_030773309.1"/>
</dbReference>
<evidence type="ECO:0000256" key="10">
    <source>
        <dbReference type="RuleBase" id="RU363067"/>
    </source>
</evidence>
<feature type="domain" description="PDEase" evidence="12">
    <location>
        <begin position="136"/>
        <end position="464"/>
    </location>
</feature>
<evidence type="ECO:0000256" key="7">
    <source>
        <dbReference type="PIRSR" id="PIRSR623088-1"/>
    </source>
</evidence>
<feature type="binding site" evidence="8">
    <location>
        <begin position="218"/>
        <end position="222"/>
    </location>
    <ligand>
        <name>AMP</name>
        <dbReference type="ChEBI" id="CHEBI:456215"/>
    </ligand>
</feature>
<keyword evidence="5" id="KW-0114">cAMP</keyword>
<evidence type="ECO:0000256" key="11">
    <source>
        <dbReference type="SAM" id="MobiDB-lite"/>
    </source>
</evidence>
<dbReference type="PROSITE" id="PS51845">
    <property type="entry name" value="PDEASE_I_2"/>
    <property type="match status" value="1"/>
</dbReference>
<feature type="binding site" evidence="8">
    <location>
        <position position="368"/>
    </location>
    <ligand>
        <name>AMP</name>
        <dbReference type="ChEBI" id="CHEBI:456215"/>
    </ligand>
</feature>
<sequence>MEVCCQLPVLPLDRPIPKHVLIRRGAISLCSSSALFGGPAPRQLSKRRGAVSYDSSDQTALYIRMLDVRGRAKTGSESKRPERQELHTEQYCDCREINYAAIAAANSERPVSVVRNLHRTLSLRRCSNSSQPLHVSPPENRAFLLDLPKATCMLKRLGRWNFNIFLFDQLSDGKSLLGLTYHLFHEYGLLDLFQLDPLKLRGFLVMVQENYHSQNPYHNAIHAADVTQALYCFLQEPKLSESLTSCDILLALLAAVTHDLDHPGVNQTFLIKTNHYLAKLYKNTSVLENHHWRSAVGLLRKSGLLSHLPAEDRLGLEERLGSLILATDISRQNEFVLDFRARLERSDLDLSIAENRHFILQMALKCADICNPCRPWEHSRLWGRRVTQEFFSQGDIERTQGLNVSVLCDRNTNTVAQIQISFMSFVVEPLFIEWTRFSDTQLSQTMLRHLTLNKARWSRPDEADQEEQTRRSRPDQSKRT</sequence>
<comment type="pathway">
    <text evidence="2">Purine metabolism; 3',5'-cyclic AMP degradation; AMP from 3',5'-cyclic AMP: step 1/1.</text>
</comment>
<keyword evidence="3 9" id="KW-0479">Metal-binding</keyword>
<dbReference type="CDD" id="cd00077">
    <property type="entry name" value="HDc"/>
    <property type="match status" value="1"/>
</dbReference>
<dbReference type="GO" id="GO:0004115">
    <property type="term" value="F:3',5'-cyclic-AMP phosphodiesterase activity"/>
    <property type="evidence" value="ECO:0007669"/>
    <property type="project" value="UniProtKB-EC"/>
</dbReference>
<dbReference type="GO" id="GO:0007165">
    <property type="term" value="P:signal transduction"/>
    <property type="evidence" value="ECO:0007669"/>
    <property type="project" value="InterPro"/>
</dbReference>
<keyword evidence="4 10" id="KW-0378">Hydrolase</keyword>
<dbReference type="Pfam" id="PF00233">
    <property type="entry name" value="PDEase_I"/>
    <property type="match status" value="1"/>
</dbReference>
<dbReference type="AlphaFoldDB" id="A0A6J2VA65"/>
<dbReference type="InterPro" id="IPR023174">
    <property type="entry name" value="PDEase_CS"/>
</dbReference>
<evidence type="ECO:0000256" key="9">
    <source>
        <dbReference type="PIRSR" id="PIRSR623088-3"/>
    </source>
</evidence>
<accession>A0A6J2VA65</accession>
<evidence type="ECO:0000313" key="13">
    <source>
        <dbReference type="Proteomes" id="UP000504632"/>
    </source>
</evidence>
<evidence type="ECO:0000256" key="1">
    <source>
        <dbReference type="ARBA" id="ARBA00000621"/>
    </source>
</evidence>
<feature type="binding site" evidence="9">
    <location>
        <position position="368"/>
    </location>
    <ligand>
        <name>Zn(2+)</name>
        <dbReference type="ChEBI" id="CHEBI:29105"/>
        <label>1</label>
    </ligand>
</feature>
<evidence type="ECO:0000256" key="8">
    <source>
        <dbReference type="PIRSR" id="PIRSR623088-2"/>
    </source>
</evidence>
<dbReference type="InterPro" id="IPR036971">
    <property type="entry name" value="PDEase_catalytic_dom_sf"/>
</dbReference>